<keyword evidence="3 9" id="KW-0732">Signal</keyword>
<dbReference type="InterPro" id="IPR010255">
    <property type="entry name" value="Haem_peroxidase_sf"/>
</dbReference>
<evidence type="ECO:0000313" key="12">
    <source>
        <dbReference type="EMBL" id="KAK8012676.1"/>
    </source>
</evidence>
<reference evidence="12 13" key="1">
    <citation type="submission" date="2023-01" db="EMBL/GenBank/DDBJ databases">
        <title>Analysis of 21 Apiospora genomes using comparative genomics revels a genus with tremendous synthesis potential of carbohydrate active enzymes and secondary metabolites.</title>
        <authorList>
            <person name="Sorensen T."/>
        </authorList>
    </citation>
    <scope>NUCLEOTIDE SEQUENCE [LARGE SCALE GENOMIC DNA]</scope>
    <source>
        <strain evidence="12 13">CBS 20057</strain>
    </source>
</reference>
<dbReference type="Gene3D" id="1.10.520.10">
    <property type="match status" value="1"/>
</dbReference>
<proteinExistence type="inferred from homology"/>
<dbReference type="Gene3D" id="1.10.420.10">
    <property type="entry name" value="Peroxidase, domain 2"/>
    <property type="match status" value="1"/>
</dbReference>
<organism evidence="12 13">
    <name type="scientific">Apiospora marii</name>
    <dbReference type="NCBI Taxonomy" id="335849"/>
    <lineage>
        <taxon>Eukaryota</taxon>
        <taxon>Fungi</taxon>
        <taxon>Dikarya</taxon>
        <taxon>Ascomycota</taxon>
        <taxon>Pezizomycotina</taxon>
        <taxon>Sordariomycetes</taxon>
        <taxon>Xylariomycetidae</taxon>
        <taxon>Amphisphaeriales</taxon>
        <taxon>Apiosporaceae</taxon>
        <taxon>Apiospora</taxon>
    </lineage>
</organism>
<keyword evidence="2" id="KW-0812">Transmembrane</keyword>
<evidence type="ECO:0000256" key="3">
    <source>
        <dbReference type="ARBA" id="ARBA00022729"/>
    </source>
</evidence>
<dbReference type="Pfam" id="PF00141">
    <property type="entry name" value="peroxidase"/>
    <property type="match status" value="1"/>
</dbReference>
<dbReference type="PROSITE" id="PS50873">
    <property type="entry name" value="PEROXIDASE_4"/>
    <property type="match status" value="1"/>
</dbReference>
<dbReference type="Pfam" id="PF01822">
    <property type="entry name" value="WSC"/>
    <property type="match status" value="2"/>
</dbReference>
<feature type="signal peptide" evidence="9">
    <location>
        <begin position="1"/>
        <end position="18"/>
    </location>
</feature>
<evidence type="ECO:0000256" key="7">
    <source>
        <dbReference type="RuleBase" id="RU004241"/>
    </source>
</evidence>
<accession>A0ABR1RHD3</accession>
<keyword evidence="5" id="KW-0472">Membrane</keyword>
<name>A0ABR1RHD3_9PEZI</name>
<dbReference type="InterPro" id="IPR002889">
    <property type="entry name" value="WSC_carb-bd"/>
</dbReference>
<evidence type="ECO:0000256" key="8">
    <source>
        <dbReference type="SAM" id="MobiDB-lite"/>
    </source>
</evidence>
<dbReference type="PROSITE" id="PS51212">
    <property type="entry name" value="WSC"/>
    <property type="match status" value="2"/>
</dbReference>
<feature type="domain" description="WSC" evidence="11">
    <location>
        <begin position="644"/>
        <end position="736"/>
    </location>
</feature>
<dbReference type="SMART" id="SM00321">
    <property type="entry name" value="WSC"/>
    <property type="match status" value="2"/>
</dbReference>
<dbReference type="InterPro" id="IPR002016">
    <property type="entry name" value="Haem_peroxidase"/>
</dbReference>
<dbReference type="PANTHER" id="PTHR24269:SF16">
    <property type="entry name" value="PROTEIN SLG1"/>
    <property type="match status" value="1"/>
</dbReference>
<comment type="subcellular location">
    <subcellularLocation>
        <location evidence="1">Membrane</location>
        <topology evidence="1">Single-pass membrane protein</topology>
    </subcellularLocation>
</comment>
<evidence type="ECO:0000256" key="2">
    <source>
        <dbReference type="ARBA" id="ARBA00022692"/>
    </source>
</evidence>
<keyword evidence="4" id="KW-1133">Transmembrane helix</keyword>
<evidence type="ECO:0000313" key="13">
    <source>
        <dbReference type="Proteomes" id="UP001396898"/>
    </source>
</evidence>
<evidence type="ECO:0000259" key="11">
    <source>
        <dbReference type="PROSITE" id="PS51212"/>
    </source>
</evidence>
<comment type="similarity">
    <text evidence="7">Belongs to the peroxidase family.</text>
</comment>
<feature type="domain" description="WSC" evidence="11">
    <location>
        <begin position="749"/>
        <end position="840"/>
    </location>
</feature>
<dbReference type="SUPFAM" id="SSF48113">
    <property type="entry name" value="Heme-dependent peroxidases"/>
    <property type="match status" value="1"/>
</dbReference>
<dbReference type="EMBL" id="JAQQWI010000015">
    <property type="protein sequence ID" value="KAK8012676.1"/>
    <property type="molecule type" value="Genomic_DNA"/>
</dbReference>
<dbReference type="Proteomes" id="UP001396898">
    <property type="component" value="Unassembled WGS sequence"/>
</dbReference>
<dbReference type="PANTHER" id="PTHR24269">
    <property type="entry name" value="KREMEN PROTEIN"/>
    <property type="match status" value="1"/>
</dbReference>
<keyword evidence="13" id="KW-1185">Reference proteome</keyword>
<dbReference type="InterPro" id="IPR051836">
    <property type="entry name" value="Kremen_rcpt"/>
</dbReference>
<gene>
    <name evidence="12" type="ORF">PG991_010051</name>
</gene>
<evidence type="ECO:0000259" key="10">
    <source>
        <dbReference type="PROSITE" id="PS50873"/>
    </source>
</evidence>
<evidence type="ECO:0000256" key="9">
    <source>
        <dbReference type="SAM" id="SignalP"/>
    </source>
</evidence>
<feature type="region of interest" description="Disordered" evidence="8">
    <location>
        <begin position="538"/>
        <end position="638"/>
    </location>
</feature>
<evidence type="ECO:0000256" key="1">
    <source>
        <dbReference type="ARBA" id="ARBA00004167"/>
    </source>
</evidence>
<evidence type="ECO:0000256" key="6">
    <source>
        <dbReference type="ARBA" id="ARBA00023180"/>
    </source>
</evidence>
<keyword evidence="6" id="KW-0325">Glycoprotein</keyword>
<evidence type="ECO:0000256" key="4">
    <source>
        <dbReference type="ARBA" id="ARBA00022989"/>
    </source>
</evidence>
<sequence>MWLLYCVAIILLLLGAHADPTWPSSIDELEEIMYQVLAFNNRGFGGTVIPCTSEAAGPGRQNAAEWLRTAFHDVASGNVYWGTGGLDASLQFETMNAEDTGPGFNTSLSFYSTYYTSRSSVSDLIALGVYFSVRSCGGPAVPIRGGRIDATVAGPDGFVPQPQDGIGTFRNRFLRIGFNTAQMIQVVACGHTIGGVHSPEFSDIVPPGTPKGELAFDSTVAVFDNAVVTEYLNNNSTNPLVVGNAVALHKNSDAVVFGADQNQTVQALTDPAAFQATCQSVLQQMIEVVPQGVVFSDPIQPYFVKPVGIQLTLDDYASTMTLTGGIRVRTTYLPPSSINSMTLTYKNRYGGTACGSNGCSTTVTGSGVTKGFDDTFFWFPVKTMVPTATGISSFTVILNLANGTTLSFDNNGNSYPITDGIMLQSPQSCMLPTSGQLTVTAAVRNDLGSMPVTLQVTNQAPTIYPVASLVSNSLTMVQGDCVGLYTFYTASYNITGGMANTAKIDVTSGSGSAAVADTFNNGFELGAKCMPFSKPTPSACAVPGSSAPSASAPSSSMTSSSSTSSNRPSSGTASLSSSTSISSATISSTQAPSTSTSPPTSTRSSTSSASTSATTTSNRLSTTGASTVSTPAAATPTQKKQVGTYALVGCYKEATDDRRALSSQSMAVDTMTAEICAGFCSQYHYFGTEYGRECYCGNVLDSTSKPTVMTDCSMPCAGDASTYCGAGNRLDVYFSNATTGPTQPPTIGKYNWYGCQTEGTMSRALNDARTADNNMTLASCASFCDGYTYFGTEYSRECYCGNSFTQGSVAADTFDCSMICMGDAKELCGGPNRLSVYTTKGSSKLVSIHQ</sequence>
<feature type="compositionally biased region" description="Low complexity" evidence="8">
    <location>
        <begin position="538"/>
        <end position="637"/>
    </location>
</feature>
<feature type="chain" id="PRO_5045319629" evidence="9">
    <location>
        <begin position="19"/>
        <end position="850"/>
    </location>
</feature>
<evidence type="ECO:0000256" key="5">
    <source>
        <dbReference type="ARBA" id="ARBA00023136"/>
    </source>
</evidence>
<comment type="caution">
    <text evidence="12">The sequence shown here is derived from an EMBL/GenBank/DDBJ whole genome shotgun (WGS) entry which is preliminary data.</text>
</comment>
<protein>
    <submittedName>
        <fullName evidence="12">WSC domain-containing protein</fullName>
    </submittedName>
</protein>
<dbReference type="PRINTS" id="PR00458">
    <property type="entry name" value="PEROXIDASE"/>
</dbReference>
<feature type="domain" description="Plant heme peroxidase family profile" evidence="10">
    <location>
        <begin position="120"/>
        <end position="358"/>
    </location>
</feature>